<proteinExistence type="predicted"/>
<protein>
    <submittedName>
        <fullName evidence="1">Pol polyprotein</fullName>
    </submittedName>
</protein>
<gene>
    <name evidence="1" type="ORF">PoB_006399700</name>
</gene>
<dbReference type="SUPFAM" id="SSF53098">
    <property type="entry name" value="Ribonuclease H-like"/>
    <property type="match status" value="1"/>
</dbReference>
<evidence type="ECO:0000313" key="2">
    <source>
        <dbReference type="Proteomes" id="UP000735302"/>
    </source>
</evidence>
<sequence>MPEIIISDNGPQYTEDYEIIHRTSSTLHPQSKGETGRAVKAIKNLLRKVIHPYLSLLNYRATPLQSGFFIPAESMMSKALRTKVSMLRKLLQPKRKHIDSLKELIPGKIFDKSMILIGSIDGSS</sequence>
<dbReference type="GO" id="GO:0003676">
    <property type="term" value="F:nucleic acid binding"/>
    <property type="evidence" value="ECO:0007669"/>
    <property type="project" value="InterPro"/>
</dbReference>
<dbReference type="EMBL" id="BLXT01007237">
    <property type="protein sequence ID" value="GFO37492.1"/>
    <property type="molecule type" value="Genomic_DNA"/>
</dbReference>
<dbReference type="PANTHER" id="PTHR37984">
    <property type="entry name" value="PROTEIN CBG26694"/>
    <property type="match status" value="1"/>
</dbReference>
<accession>A0AAV4CZW8</accession>
<reference evidence="1 2" key="1">
    <citation type="journal article" date="2021" name="Elife">
        <title>Chloroplast acquisition without the gene transfer in kleptoplastic sea slugs, Plakobranchus ocellatus.</title>
        <authorList>
            <person name="Maeda T."/>
            <person name="Takahashi S."/>
            <person name="Yoshida T."/>
            <person name="Shimamura S."/>
            <person name="Takaki Y."/>
            <person name="Nagai Y."/>
            <person name="Toyoda A."/>
            <person name="Suzuki Y."/>
            <person name="Arimoto A."/>
            <person name="Ishii H."/>
            <person name="Satoh N."/>
            <person name="Nishiyama T."/>
            <person name="Hasebe M."/>
            <person name="Maruyama T."/>
            <person name="Minagawa J."/>
            <person name="Obokata J."/>
            <person name="Shigenobu S."/>
        </authorList>
    </citation>
    <scope>NUCLEOTIDE SEQUENCE [LARGE SCALE GENOMIC DNA]</scope>
</reference>
<dbReference type="InterPro" id="IPR012337">
    <property type="entry name" value="RNaseH-like_sf"/>
</dbReference>
<keyword evidence="2" id="KW-1185">Reference proteome</keyword>
<dbReference type="PANTHER" id="PTHR37984:SF5">
    <property type="entry name" value="PROTEIN NYNRIN-LIKE"/>
    <property type="match status" value="1"/>
</dbReference>
<comment type="caution">
    <text evidence="1">The sequence shown here is derived from an EMBL/GenBank/DDBJ whole genome shotgun (WGS) entry which is preliminary data.</text>
</comment>
<name>A0AAV4CZW8_9GAST</name>
<dbReference type="Proteomes" id="UP000735302">
    <property type="component" value="Unassembled WGS sequence"/>
</dbReference>
<evidence type="ECO:0000313" key="1">
    <source>
        <dbReference type="EMBL" id="GFO37492.1"/>
    </source>
</evidence>
<dbReference type="AlphaFoldDB" id="A0AAV4CZW8"/>
<dbReference type="InterPro" id="IPR050951">
    <property type="entry name" value="Retrovirus_Pol_polyprotein"/>
</dbReference>
<organism evidence="1 2">
    <name type="scientific">Plakobranchus ocellatus</name>
    <dbReference type="NCBI Taxonomy" id="259542"/>
    <lineage>
        <taxon>Eukaryota</taxon>
        <taxon>Metazoa</taxon>
        <taxon>Spiralia</taxon>
        <taxon>Lophotrochozoa</taxon>
        <taxon>Mollusca</taxon>
        <taxon>Gastropoda</taxon>
        <taxon>Heterobranchia</taxon>
        <taxon>Euthyneura</taxon>
        <taxon>Panpulmonata</taxon>
        <taxon>Sacoglossa</taxon>
        <taxon>Placobranchoidea</taxon>
        <taxon>Plakobranchidae</taxon>
        <taxon>Plakobranchus</taxon>
    </lineage>
</organism>
<dbReference type="InterPro" id="IPR036397">
    <property type="entry name" value="RNaseH_sf"/>
</dbReference>
<dbReference type="Gene3D" id="3.30.420.10">
    <property type="entry name" value="Ribonuclease H-like superfamily/Ribonuclease H"/>
    <property type="match status" value="1"/>
</dbReference>